<feature type="region of interest" description="Disordered" evidence="2">
    <location>
        <begin position="127"/>
        <end position="180"/>
    </location>
</feature>
<keyword evidence="1" id="KW-0175">Coiled coil</keyword>
<protein>
    <recommendedName>
        <fullName evidence="3">FHA domain-containing protein</fullName>
    </recommendedName>
</protein>
<dbReference type="SMART" id="SM00240">
    <property type="entry name" value="FHA"/>
    <property type="match status" value="1"/>
</dbReference>
<dbReference type="InterPro" id="IPR000253">
    <property type="entry name" value="FHA_dom"/>
</dbReference>
<sequence>MCLANHSELELGDPVPDVISCRKIWIIDIHICIKSECYRRSRVYLVPELSTNMSLKSQISRTWSDRELRHHTKSYVEIKIKRVARYLTFEPAFKRLLLSLLNNTQPLRFSPSFSYYQNWPSNWTANGEGRREPAHCAARTNTHSVQISPSLSQSRPSDDPRNGRSNTNSNSPLSRNDAQSGEEFISSVASKIAAQPLQYSDPDVWGVLTAISEKARKRHQQGMNMLLTSDEHRIGRLVDDARFQIIAPAVSAHHCKIYRKRVVTEDTENPSDNYSVFLKDTSTNGTYLNWEKLNKSSSGAKLRHGDIISIAFVPQHELAFAFVFREVQKSSCVSEGGSLKRKPEEYGAENKRLKGIGIGASDGPISLDDFRSLQRSNMELRKLLENQVVTIESLRSENRAAIEKHETLSELNQSLEAKDKELAELKRISAEQKHGIEDLNERLNASMQSCVEANEIISRLVHLCWSAVFALVYYWDLTLSQCKLGCHKSAAYRFQGSSCCTGGDVSVGIFIEYLLPANSIDDALSLRTFHNDSSLKSVTREREEREKASVDMKMAVQRVQAEATEEITRVSECALRREKELQEMINKLQVKIMNLSYECGFSIGELNSDLFIQEAEKERKIQDKSWSTLITKCVSWRVKSTKSSKLLPVIEKETQLRAFYSTTEEISVLFAKQQLQLKAMQRTLEDEENYETTSFDADINPGSGVHHSHGTDQVESSSDEASVTEKHDCNARGQENALETQEVEFTSAEYNVNGGFGSDINGVGTAPILDGDAVGTEQIPETEGVGTSPIFEGNAAETEQVLETESLVIPSGRNLDLNKWSTLDPDAMLDPMEDTEGGGTIKTADLLASEVAGSWACSTAPSVHGENDSPGSKNYVHGENDTPGSKNYDEESAIPVHDSSSLVAESQNIPLTKSEAAAQRDHERRALSEMIGIVAPDLREQFSRAVASADQVGSEEALRLILILIQKAAVIMTIGMKLAIKGLQMLRQLEVTEQCRVTKWMETMIPKQILWDNQNVAE</sequence>
<reference evidence="4" key="1">
    <citation type="submission" date="2020-06" db="EMBL/GenBank/DDBJ databases">
        <authorList>
            <person name="Li T."/>
            <person name="Hu X."/>
            <person name="Zhang T."/>
            <person name="Song X."/>
            <person name="Zhang H."/>
            <person name="Dai N."/>
            <person name="Sheng W."/>
            <person name="Hou X."/>
            <person name="Wei L."/>
        </authorList>
    </citation>
    <scope>NUCLEOTIDE SEQUENCE</scope>
    <source>
        <strain evidence="4">KEN8</strain>
        <tissue evidence="4">Leaf</tissue>
    </source>
</reference>
<feature type="domain" description="FHA" evidence="3">
    <location>
        <begin position="232"/>
        <end position="293"/>
    </location>
</feature>
<name>A0AAW2SYZ2_9LAMI</name>
<dbReference type="InterPro" id="IPR008984">
    <property type="entry name" value="SMAD_FHA_dom_sf"/>
</dbReference>
<dbReference type="PANTHER" id="PTHR47458:SF1">
    <property type="entry name" value="SMAD_FHA DOMAIN-CONTAINING PROTEIN"/>
    <property type="match status" value="1"/>
</dbReference>
<feature type="compositionally biased region" description="Polar residues" evidence="2">
    <location>
        <begin position="163"/>
        <end position="179"/>
    </location>
</feature>
<organism evidence="4">
    <name type="scientific">Sesamum calycinum</name>
    <dbReference type="NCBI Taxonomy" id="2727403"/>
    <lineage>
        <taxon>Eukaryota</taxon>
        <taxon>Viridiplantae</taxon>
        <taxon>Streptophyta</taxon>
        <taxon>Embryophyta</taxon>
        <taxon>Tracheophyta</taxon>
        <taxon>Spermatophyta</taxon>
        <taxon>Magnoliopsida</taxon>
        <taxon>eudicotyledons</taxon>
        <taxon>Gunneridae</taxon>
        <taxon>Pentapetalae</taxon>
        <taxon>asterids</taxon>
        <taxon>lamiids</taxon>
        <taxon>Lamiales</taxon>
        <taxon>Pedaliaceae</taxon>
        <taxon>Sesamum</taxon>
    </lineage>
</organism>
<dbReference type="EMBL" id="JACGWM010000001">
    <property type="protein sequence ID" value="KAL0397794.1"/>
    <property type="molecule type" value="Genomic_DNA"/>
</dbReference>
<dbReference type="Gene3D" id="2.60.200.20">
    <property type="match status" value="1"/>
</dbReference>
<evidence type="ECO:0000313" key="4">
    <source>
        <dbReference type="EMBL" id="KAL0397794.1"/>
    </source>
</evidence>
<reference evidence="4" key="2">
    <citation type="journal article" date="2024" name="Plant">
        <title>Genomic evolution and insights into agronomic trait innovations of Sesamum species.</title>
        <authorList>
            <person name="Miao H."/>
            <person name="Wang L."/>
            <person name="Qu L."/>
            <person name="Liu H."/>
            <person name="Sun Y."/>
            <person name="Le M."/>
            <person name="Wang Q."/>
            <person name="Wei S."/>
            <person name="Zheng Y."/>
            <person name="Lin W."/>
            <person name="Duan Y."/>
            <person name="Cao H."/>
            <person name="Xiong S."/>
            <person name="Wang X."/>
            <person name="Wei L."/>
            <person name="Li C."/>
            <person name="Ma Q."/>
            <person name="Ju M."/>
            <person name="Zhao R."/>
            <person name="Li G."/>
            <person name="Mu C."/>
            <person name="Tian Q."/>
            <person name="Mei H."/>
            <person name="Zhang T."/>
            <person name="Gao T."/>
            <person name="Zhang H."/>
        </authorList>
    </citation>
    <scope>NUCLEOTIDE SEQUENCE</scope>
    <source>
        <strain evidence="4">KEN8</strain>
    </source>
</reference>
<accession>A0AAW2SYZ2</accession>
<gene>
    <name evidence="4" type="ORF">Scaly_0227800</name>
</gene>
<dbReference type="SUPFAM" id="SSF49879">
    <property type="entry name" value="SMAD/FHA domain"/>
    <property type="match status" value="1"/>
</dbReference>
<feature type="region of interest" description="Disordered" evidence="2">
    <location>
        <begin position="859"/>
        <end position="892"/>
    </location>
</feature>
<feature type="coiled-coil region" evidence="1">
    <location>
        <begin position="377"/>
        <end position="442"/>
    </location>
</feature>
<feature type="compositionally biased region" description="Polar residues" evidence="2">
    <location>
        <begin position="139"/>
        <end position="155"/>
    </location>
</feature>
<dbReference type="PANTHER" id="PTHR47458">
    <property type="entry name" value="SMAD/FHA DOMAIN-CONTAINING PROTEIN"/>
    <property type="match status" value="1"/>
</dbReference>
<evidence type="ECO:0000256" key="1">
    <source>
        <dbReference type="SAM" id="Coils"/>
    </source>
</evidence>
<proteinExistence type="predicted"/>
<dbReference type="PROSITE" id="PS50006">
    <property type="entry name" value="FHA_DOMAIN"/>
    <property type="match status" value="1"/>
</dbReference>
<evidence type="ECO:0000256" key="2">
    <source>
        <dbReference type="SAM" id="MobiDB-lite"/>
    </source>
</evidence>
<dbReference type="AlphaFoldDB" id="A0AAW2SYZ2"/>
<feature type="compositionally biased region" description="Polar residues" evidence="2">
    <location>
        <begin position="711"/>
        <end position="721"/>
    </location>
</feature>
<comment type="caution">
    <text evidence="4">The sequence shown here is derived from an EMBL/GenBank/DDBJ whole genome shotgun (WGS) entry which is preliminary data.</text>
</comment>
<dbReference type="Pfam" id="PF00498">
    <property type="entry name" value="FHA"/>
    <property type="match status" value="1"/>
</dbReference>
<feature type="region of interest" description="Disordered" evidence="2">
    <location>
        <begin position="688"/>
        <end position="721"/>
    </location>
</feature>
<evidence type="ECO:0000259" key="3">
    <source>
        <dbReference type="PROSITE" id="PS50006"/>
    </source>
</evidence>